<gene>
    <name evidence="2" type="ORF">GLOIN_2v1782229</name>
</gene>
<comment type="caution">
    <text evidence="2">The sequence shown here is derived from an EMBL/GenBank/DDBJ whole genome shotgun (WGS) entry which is preliminary data.</text>
</comment>
<protein>
    <submittedName>
        <fullName evidence="2">Uncharacterized protein</fullName>
    </submittedName>
</protein>
<feature type="compositionally biased region" description="Basic and acidic residues" evidence="1">
    <location>
        <begin position="57"/>
        <end position="67"/>
    </location>
</feature>
<evidence type="ECO:0000313" key="2">
    <source>
        <dbReference type="EMBL" id="POG64966.1"/>
    </source>
</evidence>
<keyword evidence="3" id="KW-1185">Reference proteome</keyword>
<dbReference type="VEuPathDB" id="FungiDB:RhiirFUN_002488"/>
<dbReference type="EMBL" id="AUPC02000226">
    <property type="protein sequence ID" value="POG64966.1"/>
    <property type="molecule type" value="Genomic_DNA"/>
</dbReference>
<accession>A0A2P4PHU4</accession>
<dbReference type="VEuPathDB" id="FungiDB:RhiirFUN_008986"/>
<dbReference type="Proteomes" id="UP000018888">
    <property type="component" value="Unassembled WGS sequence"/>
</dbReference>
<evidence type="ECO:0000313" key="3">
    <source>
        <dbReference type="Proteomes" id="UP000018888"/>
    </source>
</evidence>
<sequence length="709" mass="80565">MASSHDFSTLSWDEVLSKLREVEDLCAKCALKQEALFARFNSLPDNSSAKSRFRYPPVDDHPSHDDPMNDDPPPLPLAIWASKHEADPNIILDLCTPSMRYTNSLRPPRRTPKFLCKHVSSMISPASFKRTQKIKTKLSFARLVLSPSTIRLLVPPLSRPSQPKSPFQNKFLDSSLITPHISALVDTADNDNNVPPPVLSLTSIPAGSSPATSASALLHDNAQCLSYTFTIRNCYFLLDSTPDSDNCYSIHTNSPLLSTTKPFEFTSDRPSPNLKFILSKFLTFFFYRQNRIPSYARRKYFNRLRQLLLTQRVTSLARWSFSHRNNRRTRTFIQFRYHQSCFYLDLYFGCPFCKTPAAYVMSRFCHACHIHDKKLVHTSPPPPSPPFTLPCNRVSKRHADGFYKDVTSRRLGLSYRKSYAFHHVFKDDSERHKDLLSDQSKFSRHVIQLDLLDSSMWMATKNHAIVIPPTSYHLTMSTTDYSIVQNIRNLVSKRPDVSFCLNERSHHSSVAFISSKFTGSIQKVVLNPSSVVGSHFITDKPTSGPFVGLNCPVIDYQDFKTFGFSRSIIDIHNTFSVSKKYLRDAIQSIITKSASSSTFSHLWNSDTQFSFKLGRVKPCDILMLLDVCAPWFDTHPYPAPSDFRTLPMASSHDFSTLSWDEVLSKLREVEDLCAKCALKQEALFARFNSLPDNSSAKSRAYLAFGPSAY</sequence>
<name>A0A2P4PHU4_RHIID</name>
<reference evidence="2 3" key="1">
    <citation type="journal article" date="2013" name="Proc. Natl. Acad. Sci. U.S.A.">
        <title>Genome of an arbuscular mycorrhizal fungus provides insight into the oldest plant symbiosis.</title>
        <authorList>
            <person name="Tisserant E."/>
            <person name="Malbreil M."/>
            <person name="Kuo A."/>
            <person name="Kohler A."/>
            <person name="Symeonidi A."/>
            <person name="Balestrini R."/>
            <person name="Charron P."/>
            <person name="Duensing N."/>
            <person name="Frei Dit Frey N."/>
            <person name="Gianinazzi-Pearson V."/>
            <person name="Gilbert L.B."/>
            <person name="Handa Y."/>
            <person name="Herr J.R."/>
            <person name="Hijri M."/>
            <person name="Koul R."/>
            <person name="Kawaguchi M."/>
            <person name="Krajinski F."/>
            <person name="Lammers P.J."/>
            <person name="Masclaux F.G."/>
            <person name="Murat C."/>
            <person name="Morin E."/>
            <person name="Ndikumana S."/>
            <person name="Pagni M."/>
            <person name="Petitpierre D."/>
            <person name="Requena N."/>
            <person name="Rosikiewicz P."/>
            <person name="Riley R."/>
            <person name="Saito K."/>
            <person name="San Clemente H."/>
            <person name="Shapiro H."/>
            <person name="van Tuinen D."/>
            <person name="Becard G."/>
            <person name="Bonfante P."/>
            <person name="Paszkowski U."/>
            <person name="Shachar-Hill Y.Y."/>
            <person name="Tuskan G.A."/>
            <person name="Young P.W."/>
            <person name="Sanders I.R."/>
            <person name="Henrissat B."/>
            <person name="Rensing S.A."/>
            <person name="Grigoriev I.V."/>
            <person name="Corradi N."/>
            <person name="Roux C."/>
            <person name="Martin F."/>
        </authorList>
    </citation>
    <scope>NUCLEOTIDE SEQUENCE [LARGE SCALE GENOMIC DNA]</scope>
    <source>
        <strain evidence="2 3">DAOM 197198</strain>
    </source>
</reference>
<organism evidence="2 3">
    <name type="scientific">Rhizophagus irregularis (strain DAOM 181602 / DAOM 197198 / MUCL 43194)</name>
    <name type="common">Arbuscular mycorrhizal fungus</name>
    <name type="synonym">Glomus intraradices</name>
    <dbReference type="NCBI Taxonomy" id="747089"/>
    <lineage>
        <taxon>Eukaryota</taxon>
        <taxon>Fungi</taxon>
        <taxon>Fungi incertae sedis</taxon>
        <taxon>Mucoromycota</taxon>
        <taxon>Glomeromycotina</taxon>
        <taxon>Glomeromycetes</taxon>
        <taxon>Glomerales</taxon>
        <taxon>Glomeraceae</taxon>
        <taxon>Rhizophagus</taxon>
    </lineage>
</organism>
<feature type="region of interest" description="Disordered" evidence="1">
    <location>
        <begin position="47"/>
        <end position="72"/>
    </location>
</feature>
<reference evidence="2 3" key="2">
    <citation type="journal article" date="2018" name="New Phytol.">
        <title>High intraspecific genome diversity in the model arbuscular mycorrhizal symbiont Rhizophagus irregularis.</title>
        <authorList>
            <person name="Chen E.C.H."/>
            <person name="Morin E."/>
            <person name="Beaudet D."/>
            <person name="Noel J."/>
            <person name="Yildirir G."/>
            <person name="Ndikumana S."/>
            <person name="Charron P."/>
            <person name="St-Onge C."/>
            <person name="Giorgi J."/>
            <person name="Kruger M."/>
            <person name="Marton T."/>
            <person name="Ropars J."/>
            <person name="Grigoriev I.V."/>
            <person name="Hainaut M."/>
            <person name="Henrissat B."/>
            <person name="Roux C."/>
            <person name="Martin F."/>
            <person name="Corradi N."/>
        </authorList>
    </citation>
    <scope>NUCLEOTIDE SEQUENCE [LARGE SCALE GENOMIC DNA]</scope>
    <source>
        <strain evidence="2 3">DAOM 197198</strain>
    </source>
</reference>
<dbReference type="AlphaFoldDB" id="A0A2P4PHU4"/>
<evidence type="ECO:0000256" key="1">
    <source>
        <dbReference type="SAM" id="MobiDB-lite"/>
    </source>
</evidence>
<proteinExistence type="predicted"/>